<dbReference type="InterPro" id="IPR018062">
    <property type="entry name" value="HTH_AraC-typ_CS"/>
</dbReference>
<evidence type="ECO:0000313" key="11">
    <source>
        <dbReference type="EMBL" id="ANE45745.1"/>
    </source>
</evidence>
<dbReference type="Gene3D" id="3.40.50.2300">
    <property type="match status" value="1"/>
</dbReference>
<dbReference type="SUPFAM" id="SSF52172">
    <property type="entry name" value="CheY-like"/>
    <property type="match status" value="1"/>
</dbReference>
<dbReference type="InterPro" id="IPR018060">
    <property type="entry name" value="HTH_AraC"/>
</dbReference>
<reference evidence="11 12" key="1">
    <citation type="submission" date="2015-01" db="EMBL/GenBank/DDBJ databases">
        <title>Paenibacillus swuensis/DY6/whole genome sequencing.</title>
        <authorList>
            <person name="Kim M.K."/>
            <person name="Srinivasan S."/>
            <person name="Lee J.-J."/>
        </authorList>
    </citation>
    <scope>NUCLEOTIDE SEQUENCE [LARGE SCALE GENOMIC DNA]</scope>
    <source>
        <strain evidence="11 12">DY6</strain>
    </source>
</reference>
<dbReference type="GO" id="GO:0000160">
    <property type="term" value="P:phosphorelay signal transduction system"/>
    <property type="evidence" value="ECO:0007669"/>
    <property type="project" value="UniProtKB-KW"/>
</dbReference>
<dbReference type="PROSITE" id="PS50110">
    <property type="entry name" value="RESPONSE_REGULATORY"/>
    <property type="match status" value="1"/>
</dbReference>
<gene>
    <name evidence="11" type="ORF">SY83_04890</name>
</gene>
<dbReference type="AlphaFoldDB" id="A0A172TFA5"/>
<dbReference type="CDD" id="cd17536">
    <property type="entry name" value="REC_YesN-like"/>
    <property type="match status" value="1"/>
</dbReference>
<evidence type="ECO:0008006" key="13">
    <source>
        <dbReference type="Google" id="ProtNLM"/>
    </source>
</evidence>
<keyword evidence="7" id="KW-0804">Transcription</keyword>
<keyword evidence="3 8" id="KW-0597">Phosphoprotein</keyword>
<dbReference type="STRING" id="1178515.SY83_04890"/>
<evidence type="ECO:0000256" key="8">
    <source>
        <dbReference type="PROSITE-ProRule" id="PRU00169"/>
    </source>
</evidence>
<dbReference type="InterPro" id="IPR011006">
    <property type="entry name" value="CheY-like_superfamily"/>
</dbReference>
<evidence type="ECO:0000256" key="1">
    <source>
        <dbReference type="ARBA" id="ARBA00004496"/>
    </source>
</evidence>
<dbReference type="GO" id="GO:0005737">
    <property type="term" value="C:cytoplasm"/>
    <property type="evidence" value="ECO:0007669"/>
    <property type="project" value="UniProtKB-SubCell"/>
</dbReference>
<dbReference type="Pfam" id="PF12833">
    <property type="entry name" value="HTH_18"/>
    <property type="match status" value="1"/>
</dbReference>
<feature type="domain" description="Response regulatory" evidence="10">
    <location>
        <begin position="3"/>
        <end position="120"/>
    </location>
</feature>
<evidence type="ECO:0000256" key="6">
    <source>
        <dbReference type="ARBA" id="ARBA00023125"/>
    </source>
</evidence>
<evidence type="ECO:0000256" key="7">
    <source>
        <dbReference type="ARBA" id="ARBA00023163"/>
    </source>
</evidence>
<keyword evidence="6" id="KW-0238">DNA-binding</keyword>
<evidence type="ECO:0000256" key="2">
    <source>
        <dbReference type="ARBA" id="ARBA00022490"/>
    </source>
</evidence>
<dbReference type="InterPro" id="IPR051552">
    <property type="entry name" value="HptR"/>
</dbReference>
<proteinExistence type="predicted"/>
<dbReference type="Pfam" id="PF00072">
    <property type="entry name" value="Response_reg"/>
    <property type="match status" value="1"/>
</dbReference>
<dbReference type="InterPro" id="IPR020449">
    <property type="entry name" value="Tscrpt_reg_AraC-type_HTH"/>
</dbReference>
<dbReference type="SMART" id="SM00342">
    <property type="entry name" value="HTH_ARAC"/>
    <property type="match status" value="1"/>
</dbReference>
<dbReference type="PATRIC" id="fig|1178515.4.peg.990"/>
<dbReference type="PRINTS" id="PR00032">
    <property type="entry name" value="HTHARAC"/>
</dbReference>
<dbReference type="PROSITE" id="PS00041">
    <property type="entry name" value="HTH_ARAC_FAMILY_1"/>
    <property type="match status" value="1"/>
</dbReference>
<evidence type="ECO:0000259" key="10">
    <source>
        <dbReference type="PROSITE" id="PS50110"/>
    </source>
</evidence>
<dbReference type="RefSeq" id="WP_068604783.1">
    <property type="nucleotide sequence ID" value="NZ_CP011388.1"/>
</dbReference>
<dbReference type="KEGG" id="pswu:SY83_04890"/>
<keyword evidence="4" id="KW-0902">Two-component regulatory system</keyword>
<dbReference type="GO" id="GO:0043565">
    <property type="term" value="F:sequence-specific DNA binding"/>
    <property type="evidence" value="ECO:0007669"/>
    <property type="project" value="InterPro"/>
</dbReference>
<dbReference type="SUPFAM" id="SSF46689">
    <property type="entry name" value="Homeodomain-like"/>
    <property type="match status" value="1"/>
</dbReference>
<keyword evidence="12" id="KW-1185">Reference proteome</keyword>
<dbReference type="Gene3D" id="1.10.10.60">
    <property type="entry name" value="Homeodomain-like"/>
    <property type="match status" value="2"/>
</dbReference>
<name>A0A172TFA5_9BACL</name>
<evidence type="ECO:0000256" key="3">
    <source>
        <dbReference type="ARBA" id="ARBA00022553"/>
    </source>
</evidence>
<organism evidence="11 12">
    <name type="scientific">Paenibacillus swuensis</name>
    <dbReference type="NCBI Taxonomy" id="1178515"/>
    <lineage>
        <taxon>Bacteria</taxon>
        <taxon>Bacillati</taxon>
        <taxon>Bacillota</taxon>
        <taxon>Bacilli</taxon>
        <taxon>Bacillales</taxon>
        <taxon>Paenibacillaceae</taxon>
        <taxon>Paenibacillus</taxon>
    </lineage>
</organism>
<protein>
    <recommendedName>
        <fullName evidence="13">AraC family transcriptional regulator</fullName>
    </recommendedName>
</protein>
<keyword evidence="2" id="KW-0963">Cytoplasm</keyword>
<dbReference type="PROSITE" id="PS01124">
    <property type="entry name" value="HTH_ARAC_FAMILY_2"/>
    <property type="match status" value="1"/>
</dbReference>
<dbReference type="Proteomes" id="UP000076927">
    <property type="component" value="Chromosome"/>
</dbReference>
<dbReference type="EMBL" id="CP011388">
    <property type="protein sequence ID" value="ANE45745.1"/>
    <property type="molecule type" value="Genomic_DNA"/>
</dbReference>
<evidence type="ECO:0000256" key="4">
    <source>
        <dbReference type="ARBA" id="ARBA00023012"/>
    </source>
</evidence>
<evidence type="ECO:0000256" key="5">
    <source>
        <dbReference type="ARBA" id="ARBA00023015"/>
    </source>
</evidence>
<dbReference type="InterPro" id="IPR009057">
    <property type="entry name" value="Homeodomain-like_sf"/>
</dbReference>
<dbReference type="OrthoDB" id="1769137at2"/>
<sequence length="476" mass="54984">MLKVLVVDDEHLVRKGLIHIMPWEKFGLAVIGECDNGESALEFMEQQEPDLLFTDLTMPVMDGFELLNEVGLRYPRVRTVVLTCHADFQFVQQALRLGAIDYVLKTQLEKDAQEEVLRRIRQRIGQDQQTESIRVTAGAPGEHSAWGLLLCRMGNQQHPPGRPEAAVPASEFPWDEGAAYIELTPGHFFAAFSGDADSNLLLKRVNPQHWIAVLVRDIAGFQVNGLHKWLLRYAETRLFYDYSSSERAVKCSPEHDGAMPAAREEEWLTLEQRWRSYRWLEHEGEFQAWISAVGEVKPPQERLRKCIGESFNAWNHIRELRESPSLQTENTKWTFWEGMRKSLSEIRDILSTSRRRTDCSPDVFVSILKSLEIISKDLCRTMDQSEVAGRVGLSRGYFSKVFKEVVGLPFQEVLRLERIRRAKELLMHPDQWPIYKIAEETGFQDDAYFSRLFRNETGMLPTEYRTQIIAEKRSAP</sequence>
<dbReference type="InterPro" id="IPR001789">
    <property type="entry name" value="Sig_transdc_resp-reg_receiver"/>
</dbReference>
<evidence type="ECO:0000259" key="9">
    <source>
        <dbReference type="PROSITE" id="PS01124"/>
    </source>
</evidence>
<keyword evidence="5" id="KW-0805">Transcription regulation</keyword>
<dbReference type="PANTHER" id="PTHR42713:SF3">
    <property type="entry name" value="TRANSCRIPTIONAL REGULATORY PROTEIN HPTR"/>
    <property type="match status" value="1"/>
</dbReference>
<feature type="domain" description="HTH araC/xylS-type" evidence="9">
    <location>
        <begin position="368"/>
        <end position="467"/>
    </location>
</feature>
<accession>A0A172TFA5</accession>
<evidence type="ECO:0000313" key="12">
    <source>
        <dbReference type="Proteomes" id="UP000076927"/>
    </source>
</evidence>
<feature type="modified residue" description="4-aspartylphosphate" evidence="8">
    <location>
        <position position="55"/>
    </location>
</feature>
<dbReference type="GO" id="GO:0003700">
    <property type="term" value="F:DNA-binding transcription factor activity"/>
    <property type="evidence" value="ECO:0007669"/>
    <property type="project" value="InterPro"/>
</dbReference>
<comment type="subcellular location">
    <subcellularLocation>
        <location evidence="1">Cytoplasm</location>
    </subcellularLocation>
</comment>
<dbReference type="SMART" id="SM00448">
    <property type="entry name" value="REC"/>
    <property type="match status" value="1"/>
</dbReference>
<dbReference type="PANTHER" id="PTHR42713">
    <property type="entry name" value="HISTIDINE KINASE-RELATED"/>
    <property type="match status" value="1"/>
</dbReference>